<feature type="region of interest" description="Disordered" evidence="2">
    <location>
        <begin position="6011"/>
        <end position="6050"/>
    </location>
</feature>
<organism evidence="6 7">
    <name type="scientific">Lagenidium giganteum</name>
    <dbReference type="NCBI Taxonomy" id="4803"/>
    <lineage>
        <taxon>Eukaryota</taxon>
        <taxon>Sar</taxon>
        <taxon>Stramenopiles</taxon>
        <taxon>Oomycota</taxon>
        <taxon>Peronosporomycetes</taxon>
        <taxon>Pythiales</taxon>
        <taxon>Pythiaceae</taxon>
    </lineage>
</organism>
<dbReference type="SMART" id="SM01411">
    <property type="entry name" value="Ephrin_rec_like"/>
    <property type="match status" value="6"/>
</dbReference>
<feature type="domain" description="IPT/TIG" evidence="5">
    <location>
        <begin position="2798"/>
        <end position="2882"/>
    </location>
</feature>
<feature type="domain" description="IPT/TIG" evidence="5">
    <location>
        <begin position="3334"/>
        <end position="3417"/>
    </location>
</feature>
<dbReference type="Pfam" id="PF07699">
    <property type="entry name" value="Ephrin_rec_like"/>
    <property type="match status" value="1"/>
</dbReference>
<feature type="domain" description="IPT/TIG" evidence="5">
    <location>
        <begin position="3160"/>
        <end position="3246"/>
    </location>
</feature>
<reference evidence="6" key="2">
    <citation type="journal article" date="2023" name="Microbiol Resour">
        <title>Decontamination and Annotation of the Draft Genome Sequence of the Oomycete Lagenidium giganteum ARSEF 373.</title>
        <authorList>
            <person name="Morgan W.R."/>
            <person name="Tartar A."/>
        </authorList>
    </citation>
    <scope>NUCLEOTIDE SEQUENCE</scope>
    <source>
        <strain evidence="6">ARSEF 373</strain>
    </source>
</reference>
<feature type="domain" description="IPT/TIG" evidence="5">
    <location>
        <begin position="2701"/>
        <end position="2796"/>
    </location>
</feature>
<feature type="domain" description="IPT/TIG" evidence="5">
    <location>
        <begin position="3804"/>
        <end position="3893"/>
    </location>
</feature>
<feature type="transmembrane region" description="Helical" evidence="3">
    <location>
        <begin position="5178"/>
        <end position="5203"/>
    </location>
</feature>
<feature type="domain" description="IPT/TIG" evidence="5">
    <location>
        <begin position="1954"/>
        <end position="2040"/>
    </location>
</feature>
<dbReference type="Gene3D" id="2.10.50.10">
    <property type="entry name" value="Tumor Necrosis Factor Receptor, subunit A, domain 2"/>
    <property type="match status" value="2"/>
</dbReference>
<dbReference type="InterPro" id="IPR002909">
    <property type="entry name" value="IPT_dom"/>
</dbReference>
<evidence type="ECO:0000313" key="7">
    <source>
        <dbReference type="Proteomes" id="UP001146120"/>
    </source>
</evidence>
<evidence type="ECO:0000256" key="3">
    <source>
        <dbReference type="SAM" id="Phobius"/>
    </source>
</evidence>
<evidence type="ECO:0000256" key="4">
    <source>
        <dbReference type="SAM" id="SignalP"/>
    </source>
</evidence>
<dbReference type="PANTHER" id="PTHR46769:SF2">
    <property type="entry name" value="FIBROCYSTIN-L ISOFORM 2 PRECURSOR-RELATED"/>
    <property type="match status" value="1"/>
</dbReference>
<evidence type="ECO:0000256" key="2">
    <source>
        <dbReference type="SAM" id="MobiDB-lite"/>
    </source>
</evidence>
<dbReference type="EMBL" id="DAKRPA010000017">
    <property type="protein sequence ID" value="DBA03616.1"/>
    <property type="molecule type" value="Genomic_DNA"/>
</dbReference>
<sequence>MMMMLVLAAWGAGVAGQTLSANPALLWSAVPLSQAMIEKNDAWMDVPDTVVKFELVNEASVMISYEAVVSPILQVRDSATLLVNESEIGFRVMVDGVAYRQSGTSIGTNDPLMSTVSGYLGMELLAGPHEARLQWRKRGNRVSAWVISSAVLDGYAGGRSLVVSAEHRYLWYTQPLSVASINSADRWEMVPDMSLQFTLTDVTNIRIFYQFPVRPELVAYIRETNMKDEIESVVQLNGLNFRETGYYGIIDGSSKSPVIMQGSAITTLKPGSYSIALYWKRLKTSQRTWFSYPSALDGFSMGRVLGVVGEYEMDYVSVYNLDQYRKTAVVGDWSDVGDSMLQFMLPKATQVMLSYNLPVSQRDNPIFIGWDDSIWQRIETRLLLDGVAYRHVSSYVDGSVRGIKNARASMVLPLPAGSHTVRLQWKNVDGNRWTAVSFVTDHASSYASVFVYVNTWNNDPVITAASRYYGSEDNDMLIPGVQIIDSNAQMALNYAVTISLTVQHGVLTTEPTAGITYASGNGVKNAYMLFSGALSDVNALLKTLQYRAFLNWYGNDTLTIVVTDQASTGYTTVSTDRKVVTLSIASVNDLPQLVVPSTQYVAEDDELSIFGVSLNDVDVISNMDDATFELTMYAISGVLSLVTADNLEFLEGDGDHDQFIRARGRMVDVAAALFEIMYKPDRDYNSMHHAEQIGIRVKDFNWRDNTVTEVSAALPVIVQPVDDPAVMWLTEKYALSLRGLDVQVAGGTGAENLFVSMQTMTNQAVALSTTQLLCTTPQYWFEYWRQPRAPVPFQVQDNAVRSKESVMFTFVAPSIVYSIIPTVGASTGGTVVTIKGTNFYRGYSAACLFSESVRVQAVVIDTETITCMAPALVLGMHSLIVMLNGWDRVETNVQYFLSIPQHHVLSIDPPRGMSSPAEDTVVVVRGLNFTYSRDLRCRFDDVVTGAVFLLSTAIRCHVPFMPAGVKNVSIAINGKDFAPAAPYTVVPRMSIAAIKPTQGHEGTIVSLSGVFANDTSLQCVLGDTPVPANFINRSSVQCVVPFSGLLTTKIAVNVKVFKSIAVVENANILTYSPFPSARQQFKGSNLSKNAANCESGDSGKYIIQMGPSASFIQRHNSTMKIEIIPTVEILKLAPSYGIIDGNAVVQILGNGFVATESLACRFDTSVVAATFVNSSTIECRTPPSRPGRAMVQLSLDGLSFLPQRLELTYLQPFVVRDATVQISPSQSNASVIVVAVDSNEHLQQGARFVCKIQKSGTTYENSSWGMQWTVLSAQVDLLRQSIRCVVPNDSPSGLWSLQVLNVDASIESNVVSVDVVSAAVISNVQPGFGSVTGGYTIQIHGANFPALAFIVCDFNGVHTTATLTSRQLLSCVTPPVSKPTQVQAAIKAGSQNLTTIATFAFTYVPAPFIYEINPLVGWSDGATTVFVRAHRISFAPTVACEFGGRLVSAERIVKDQISCQLPSGLSPGNVSLAVSTDGAPWSQIQNYSFQILPFPTVLRISPSAVTLDMPTALHVTGSFQGLTHVSNNVFCTFDQALVTPARFINSTVLECNTTAGLKPGVVVVGLSYDTVHSATLSQIVVQNKPSFDTLWPQVVSESSQQLTISLKGSGFVVTPNGQCRFAASNITRRIDYANATEVRCSLPRLRPGSEPVEVSWDGSTFTSTGLQLSVKKQPTVLTMEPRVDTFEGGSLVTFTGINLFFAPSLSCMFDQKQVPAGMANDSLTCVTPSVPVGLNDSQAFSSVNVSLVMHGQPYTPSTFEFTFVNRITLSAVEVITRNSIRLVRGCGDFGAIPLSYFKLVESDASDRDPQQYVMQARVDPDAPGCHVAQLPQAADCRLSCQFAVSVNNQSYFEYPETITAGFPLRISSVWPPVLTSTGKNEEIQIQGSHFAAVSKFYCIFGANQTILAKRMSDTTLVCVTPATLPKVTTLKVSISSASNPAVESNNVTVTFVGPMEISQIKPKQGFSSGGTTVTISGKGFVPHRYLRCRFGDNGWTTALVMDTTSITCAVPVRRSQQKAVAVSVVLGSVGATSEQVFQYIDFPAVDHITPTHGIYDTTHNISIIGNFTFPSNTVVLCRVGEAGDPQVALLVNSTTLTCPAQYLNQHGHSNASGAAMVSLSVDGQRFLNTGISFTFVWPVSVLNVQPSIVMTTRPSTLVFTTSKLQWQAGLSCLFVELNVTTPAQMQSETEVHCPFGPFSLPLLLGPVSVMLFSNNQPFSFPKTLQIVPTPVMQDIQPRSGPTYRVLLEDDNDSRMVAVIGSHFPAFTTVLCRFGSQVTGGMFMNSTQVQCRVPTFPLPLRVPVAVAFNGVDFIPLPMPYEYVDDFRIDRLSPDIGATSGNTTVHISGGVFLPSERIRCVFGDVEAFEDAQVITSTEVVCRTPPYLQAVTVAVRVVSITRNIQGHLAGAFRYTVPPEVLIVTPKSAFEKSATLFDIYGVGFVHSKWLRCCFDSTNSSHNCVAGSDDSAWSRHAVWVSSTHIKCYSPPTNDSTGAMTVGITNNGLDYVYAPPTQAITFVTQFDITDVYPAFGPIDGGTAVEIQGKRFSSSLSVWCRFGDGSQAVSARILSDNKVLCFSPPLVYSLSDPGVDMPLLLSVNKKDFVATGHWFQYTEKWHVLSVSPTIGSMEGSTLLTISGRNFIVDAPAWCMIGTEVVKAVVATESMLQCVAPGDIYAEDVVVEVSMNDGVDYSSNGVLFTYVRAPRIRLVTPLSGPASGNTLLRVWGMNFYGTQAVRCCFGDQFHCTRAVRLSDFELRCKTPLTPVLASSAASATLKVPLLISFNGQDMYKFTKPFEFVYDAIVTGIEPTIGDVRGGTSVIILGRHFRPSSKLSCRFGPKVKTATFLNETAIQCIAPAQPANIVAVVISMNGKDYTQTNVSFQYIDLPIVYRVEPASVPVNTNVSVRVIGTGFTMGRTTSCHFVIGNVEVAATDAYVETNSSVLCSVPVVTRSSIASVFVSVDGIAARLRQQVPLALVDQVSVHSIFPRLGPHTGGTQVQVFGNRFFRAETLECCFSQNPSASANCTTAVFVSEDKVNCSTPSRALRVGPANVSVRVDGVPVSDGMIEFDAIFPLHVYDIIPKYGSHRGGTKVVVTGDGFQQTPQLSCCFGRRLIRATFVNSSNLECTTPLDMGTKVVDVRISNNGRDCENAAAQAQTFQFTEPAIMVSLTPASGSIYGGTVVSVTGANFIANITNCYVGGIASFNCSVVSNTEMTCVVPPMQSTGDQLVTVSNNAVDQSPSAVYFSYRDAEQVISIAPERSAARGGATISVMTKNVLDTPELSCFFNATRVPAVFDSANRVFCDVPPAAPSLLRVFVSVDGVSKSMSFAEHVLVSPPVILSVMPLAGFVTGGELVVIQGSHLQYVTHCRFGARLAIAYVSSPSHAQCIAPPQADAGSVAFQLMDNGAILPTDAMEFVYLSAVNLTGDALLPSRYLLNKQEAAGLEADPVDPSQVPSIKSINPRTATTDGASVITVTGYNFQNVLELACRFGDLVVRARFMTSTEVKCSVPRMVPGTYVLQVSNDGVEFSNDPIQLDLYLDAYVHSIAPTQGPWTGGTRITLYGRHFSQTTAASCVFGEKIRVPVAQFVSSTEIVCVVPPQDDSSSVVQVVVMNNNATYTSNPVFFRYTGTADVVSVVPSFGTASGGTPILLKAYNVDINMNNRIVCRFGDVDVEGEVVDSFLARCVTPPHAPGDVAVQLSTNDGFDFVNAQTRFTFGEPARVAMISPALGPSVDAFTVVTVYGSGFINTAALACLFDDIKTPATWRSPTMLTCSTPRHAPGDVLVRITNNGLDRSEAFATFQYYMDPAVARIAPVQGLMEGGNPVFVQGRNFLNQSLLACRFGEELVRATYISPSLLSCVSPRQLHNLLPVNGKLSFEVTNNHVDFTKSGLLFGYLQSCPEQQHCMNGNIMRSPNGTISSSRSAMNGNFTLCAPGTFQPRESARLCLPCPVGFFCPDFGMSKPILCPAGKVCDTHGLRTPIKPCPSGHYCRKGTKTLDPRDFIDNAQYTTDSETQLVSFVPSTKSWAYINRSAPAIGSRRIEHPPNETSCDLRLCDERDNVTLLAERPYTCPVGTFCRRGVIQQQLVDQNFSTPQKCFQGFFCPRGSSTPEGQGPCPTGHYCPTDTDAIGCPPGKYCPGVGNIHPKDCYPGTYNPYPRQSNCTLCPTGHVCPSWHMTAPVLCPAGFVCISTGLSAPVLLCPPGYYCPEGTRTLDTSDIEPNRPQPCAQGTYCLGGVAHNRTIRWLPTQPEGAVAPQECNEGTYCTEATMTQSGTGMCFAGHYCPPGSAYPTQAPQGSFAGSKGSVAATLCFPGTYTPLKGTTKCEVCPAGYSCPGYGTYIPSICPRGYYRSLADSVTCRPCPEGTWSDHTGVTDISLCEICPAGRVCGSSAMYNLSMSLPCASGYVCGEGTNRRAQFSHVCPAGHYCYSATTIQDQYTSVCQAGNICLRGTTDQAKSKNKCPDGKFCPTGTANMTSIYIQCPSATWTKTGQDELLDCAIRATPICDKAKQPDKQYYPKFSYNFQGKTISFDSTVDSADRTGEVEVVDIIYPVNESASVSFWKNDTVDTIRACPTTGSIDGGMLLTVIGRNFQNTNRLVCSFQISDDSLSVQSPAFYISDTRVQCRTPKFTTGISDPNFYQDVWVRISNYGVHYSTTAATFRFISSQEFFKQNITTATTACLARNENEEGFRSDDKAWFAMRGFGKAKLTFDFRHIPPEMVYNEHYRIALFVKNSTCEYQSCDSRGVVKASGADIETVPCKLPINFPEWFESPTVDKHDVLNLTVFALEDVLFKIEVHILYGMYASTAPFFVNTTVVQIKTPVRANTTQGVDADLRPLSRTISYEGALAPRDYTFLTVYFSSDGDQTSPPLNLPPKFKQFERGRVLISHNVSSSSPQVPLMLDPIDNVRPDTSYWLMPYGSAELTHQMVEKYRETFHEMYPDPQDPTGTQYQFKFEKIVLPYLPFFSNCMEYDSYIPLFDLFESQQCNLPDVTSDTEQYSRHWWRRQFPPLPNQDDVRHVGPTDVLQQPTADWCMFDTKCNYEEDLPNADVNPRWFEQQQDTILFHILREPATLANYVRGGAYYDEIMVDVGSDYFIPVTVDNSDASNVVGGCSTLCFPRQVTLDVAYYQISDNLKRIIKTTLILSNYDLDATNTNYTLSVNFHALDYLNLIVQFAFERQVFITLFVVIGSFLTSIAAVFWITVRLTTFLETPPRFRFWSLFSLIAPQPAVGVVLGSAPIFVVVAGFYVLLNGDRWFSMRSAAGYWMLDNVIKHYVDEKIDPNEVENTRTGRLGFSFFVLSLYLIYLGAHIFLPKSIAISEKLILEKQDSEAKERSVWWPTQWKRANMMFASIVLGVFLVFLVEFSFWSSFGNYIFYIIILLMGVCMFIEGLIESAVKEKLLMAPLVSALSLVSGVITIGASDFRDFLLGNTQDFGQSIVEKVYLDTAIEAATEFVKMCVMFLFTKLKAVVKTFVALFRTFTRSQVRAETEEKKEKKEEEEEAETVEPIIDFFSGVSMDRLAMFYQPILIILMIVFRKEMVIPILYNIREKDMEFYLWYSIIILGFQLVSEVFILNVIELFHGWKLYDYLVYSRYRFLQREKRWKGFEPNLDECIEESLRTLDQMCFSSQFFMMCTIHITGIVFFVVALEIIVRAKHNFFGDPASLILGAFVVTLAVFVRRFVLFLAVKFEFWKIKHENTAWLAPPEDDDEFGVPQWDELEKIKGASHDAYLMNQRITSDTFRYKFLNYNRSWIVQQLPNVLTPRTLRRARPYLLAQFSKILDSLNPQISEDDEDDDGRPRFGPVTLSAPSRTIIRLWLARARRIQRLRSVVQPIIQAARKTECEMCLSRRQLNVELAIPIEVLGDKFESQSLAEEFDVAGWKEFFVKHEKFKTLCLNCIVHLRSQAVNPRSLFGDGGNDFAGDSGWGQIQLNAASYALMQKWYRKAQDRVFGKNGKRRAMVDVSDDEEEVMTRNFDWTKKPLMLNAASTAIARKWVALARQSLRESGRARTTLPETLGMTPGIRGATPIQRPPMKMGATGGAIDRTSNMRRK</sequence>
<feature type="domain" description="IPT/TIG" evidence="5">
    <location>
        <begin position="3071"/>
        <end position="3159"/>
    </location>
</feature>
<keyword evidence="3" id="KW-0812">Transmembrane</keyword>
<feature type="domain" description="IPT/TIG" evidence="5">
    <location>
        <begin position="2229"/>
        <end position="2322"/>
    </location>
</feature>
<feature type="domain" description="IPT/TIG" evidence="5">
    <location>
        <begin position="1126"/>
        <end position="1210"/>
    </location>
</feature>
<feature type="domain" description="IPT/TIG" evidence="5">
    <location>
        <begin position="3538"/>
        <end position="3626"/>
    </location>
</feature>
<name>A0AAV2ZBC7_9STRA</name>
<feature type="transmembrane region" description="Helical" evidence="3">
    <location>
        <begin position="5371"/>
        <end position="5390"/>
    </location>
</feature>
<dbReference type="Gene3D" id="2.60.40.10">
    <property type="entry name" value="Immunoglobulins"/>
    <property type="match status" value="30"/>
</dbReference>
<evidence type="ECO:0000256" key="1">
    <source>
        <dbReference type="ARBA" id="ARBA00022729"/>
    </source>
</evidence>
<dbReference type="PANTHER" id="PTHR46769">
    <property type="entry name" value="POLYCYSTIC KIDNEY AND HEPATIC DISEASE 1 (AUTOSOMAL RECESSIVE)-LIKE 1"/>
    <property type="match status" value="1"/>
</dbReference>
<protein>
    <recommendedName>
        <fullName evidence="5">IPT/TIG domain-containing protein</fullName>
    </recommendedName>
</protein>
<dbReference type="CDD" id="cd00102">
    <property type="entry name" value="IPT"/>
    <property type="match status" value="18"/>
</dbReference>
<feature type="domain" description="IPT/TIG" evidence="5">
    <location>
        <begin position="1863"/>
        <end position="1952"/>
    </location>
</feature>
<feature type="transmembrane region" description="Helical" evidence="3">
    <location>
        <begin position="5397"/>
        <end position="5418"/>
    </location>
</feature>
<feature type="domain" description="IPT/TIG" evidence="5">
    <location>
        <begin position="812"/>
        <end position="900"/>
    </location>
</feature>
<feature type="domain" description="IPT/TIG" evidence="5">
    <location>
        <begin position="1673"/>
        <end position="1764"/>
    </location>
</feature>
<feature type="transmembrane region" description="Helical" evidence="3">
    <location>
        <begin position="5215"/>
        <end position="5248"/>
    </location>
</feature>
<feature type="domain" description="IPT/TIG" evidence="5">
    <location>
        <begin position="1318"/>
        <end position="1404"/>
    </location>
</feature>
<dbReference type="InterPro" id="IPR014756">
    <property type="entry name" value="Ig_E-set"/>
</dbReference>
<keyword evidence="3" id="KW-0472">Membrane</keyword>
<dbReference type="SMART" id="SM00429">
    <property type="entry name" value="IPT"/>
    <property type="match status" value="22"/>
</dbReference>
<feature type="transmembrane region" description="Helical" evidence="3">
    <location>
        <begin position="5290"/>
        <end position="5310"/>
    </location>
</feature>
<accession>A0AAV2ZBC7</accession>
<dbReference type="CDD" id="cd00603">
    <property type="entry name" value="IPT_PCSR"/>
    <property type="match status" value="2"/>
</dbReference>
<dbReference type="Proteomes" id="UP001146120">
    <property type="component" value="Unassembled WGS sequence"/>
</dbReference>
<feature type="transmembrane region" description="Helical" evidence="3">
    <location>
        <begin position="5662"/>
        <end position="5685"/>
    </location>
</feature>
<evidence type="ECO:0000259" key="5">
    <source>
        <dbReference type="SMART" id="SM00429"/>
    </source>
</evidence>
<feature type="signal peptide" evidence="4">
    <location>
        <begin position="1"/>
        <end position="16"/>
    </location>
</feature>
<feature type="domain" description="IPT/TIG" evidence="5">
    <location>
        <begin position="2522"/>
        <end position="2611"/>
    </location>
</feature>
<dbReference type="InterPro" id="IPR052387">
    <property type="entry name" value="Fibrocystin"/>
</dbReference>
<comment type="caution">
    <text evidence="6">The sequence shown here is derived from an EMBL/GenBank/DDBJ whole genome shotgun (WGS) entry which is preliminary data.</text>
</comment>
<feature type="transmembrane region" description="Helical" evidence="3">
    <location>
        <begin position="5628"/>
        <end position="5650"/>
    </location>
</feature>
<dbReference type="SUPFAM" id="SSF81296">
    <property type="entry name" value="E set domains"/>
    <property type="match status" value="25"/>
</dbReference>
<dbReference type="InterPro" id="IPR011641">
    <property type="entry name" value="Tyr-kin_ephrin_A/B_rcpt-like"/>
</dbReference>
<feature type="domain" description="IPT/TIG" evidence="5">
    <location>
        <begin position="3628"/>
        <end position="3715"/>
    </location>
</feature>
<reference evidence="6" key="1">
    <citation type="submission" date="2022-11" db="EMBL/GenBank/DDBJ databases">
        <authorList>
            <person name="Morgan W.R."/>
            <person name="Tartar A."/>
        </authorList>
    </citation>
    <scope>NUCLEOTIDE SEQUENCE</scope>
    <source>
        <strain evidence="6">ARSEF 373</strain>
    </source>
</reference>
<feature type="domain" description="IPT/TIG" evidence="5">
    <location>
        <begin position="4562"/>
        <end position="4661"/>
    </location>
</feature>
<gene>
    <name evidence="6" type="ORF">N0F65_006795</name>
</gene>
<feature type="transmembrane region" description="Helical" evidence="3">
    <location>
        <begin position="5517"/>
        <end position="5533"/>
    </location>
</feature>
<keyword evidence="1 4" id="KW-0732">Signal</keyword>
<keyword evidence="7" id="KW-1185">Reference proteome</keyword>
<feature type="chain" id="PRO_5043539556" description="IPT/TIG domain-containing protein" evidence="4">
    <location>
        <begin position="17"/>
        <end position="6050"/>
    </location>
</feature>
<feature type="domain" description="IPT/TIG" evidence="5">
    <location>
        <begin position="3452"/>
        <end position="3536"/>
    </location>
</feature>
<feature type="domain" description="IPT/TIG" evidence="5">
    <location>
        <begin position="2613"/>
        <end position="2699"/>
    </location>
</feature>
<dbReference type="InterPro" id="IPR013783">
    <property type="entry name" value="Ig-like_fold"/>
</dbReference>
<feature type="domain" description="IPT/TIG" evidence="5">
    <location>
        <begin position="1406"/>
        <end position="1492"/>
    </location>
</feature>
<dbReference type="Pfam" id="PF01833">
    <property type="entry name" value="TIG"/>
    <property type="match status" value="24"/>
</dbReference>
<feature type="transmembrane region" description="Helical" evidence="3">
    <location>
        <begin position="5345"/>
        <end position="5365"/>
    </location>
</feature>
<feature type="transmembrane region" description="Helical" evidence="3">
    <location>
        <begin position="5553"/>
        <end position="5575"/>
    </location>
</feature>
<evidence type="ECO:0000313" key="6">
    <source>
        <dbReference type="EMBL" id="DBA03616.1"/>
    </source>
</evidence>
<feature type="domain" description="IPT/TIG" evidence="5">
    <location>
        <begin position="2324"/>
        <end position="2412"/>
    </location>
</feature>
<feature type="domain" description="IPT/TIG" evidence="5">
    <location>
        <begin position="1494"/>
        <end position="1581"/>
    </location>
</feature>
<proteinExistence type="predicted"/>
<keyword evidence="3" id="KW-1133">Transmembrane helix</keyword>